<gene>
    <name evidence="2" type="ORF">GCM10010191_21640</name>
</gene>
<evidence type="ECO:0000313" key="3">
    <source>
        <dbReference type="Proteomes" id="UP001501231"/>
    </source>
</evidence>
<keyword evidence="1" id="KW-0472">Membrane</keyword>
<keyword evidence="1" id="KW-0812">Transmembrane</keyword>
<name>A0ABP5VU66_9ACTN</name>
<evidence type="ECO:0008006" key="4">
    <source>
        <dbReference type="Google" id="ProtNLM"/>
    </source>
</evidence>
<sequence length="263" mass="26653">MTLQAAAVFGPVLGLALLNVGYWLVALTAAGLWITAALLFSLLRHVPRARAGDEAAIGVRTALRDRIFMWFVAVSLPARLLTDQAAVVVPLGGGDPTAVTVFAYVLAIVSAAVQPWCAAGSRAERPGVLRVGLLCAAGGYLLLAAGAGHRPVGLIAVAVLQGLAGGLLKPAVFQTVARLAPLSRYGTYLGVQAFLSGLLAFAGGTAVSRLFEYGPQGAAAALTALALVACAAAAATRALPGREAQVVPYVGVSGGPLDLRPKP</sequence>
<dbReference type="Pfam" id="PF07690">
    <property type="entry name" value="MFS_1"/>
    <property type="match status" value="1"/>
</dbReference>
<proteinExistence type="predicted"/>
<dbReference type="Proteomes" id="UP001501231">
    <property type="component" value="Unassembled WGS sequence"/>
</dbReference>
<feature type="transmembrane region" description="Helical" evidence="1">
    <location>
        <begin position="67"/>
        <end position="89"/>
    </location>
</feature>
<evidence type="ECO:0000313" key="2">
    <source>
        <dbReference type="EMBL" id="GAA2411974.1"/>
    </source>
</evidence>
<organism evidence="2 3">
    <name type="scientific">Actinomadura vinacea</name>
    <dbReference type="NCBI Taxonomy" id="115336"/>
    <lineage>
        <taxon>Bacteria</taxon>
        <taxon>Bacillati</taxon>
        <taxon>Actinomycetota</taxon>
        <taxon>Actinomycetes</taxon>
        <taxon>Streptosporangiales</taxon>
        <taxon>Thermomonosporaceae</taxon>
        <taxon>Actinomadura</taxon>
    </lineage>
</organism>
<feature type="transmembrane region" description="Helical" evidence="1">
    <location>
        <begin position="185"/>
        <end position="211"/>
    </location>
</feature>
<comment type="caution">
    <text evidence="2">The sequence shown here is derived from an EMBL/GenBank/DDBJ whole genome shotgun (WGS) entry which is preliminary data.</text>
</comment>
<dbReference type="InterPro" id="IPR036259">
    <property type="entry name" value="MFS_trans_sf"/>
</dbReference>
<feature type="transmembrane region" description="Helical" evidence="1">
    <location>
        <begin position="131"/>
        <end position="148"/>
    </location>
</feature>
<feature type="transmembrane region" description="Helical" evidence="1">
    <location>
        <begin position="20"/>
        <end position="43"/>
    </location>
</feature>
<keyword evidence="3" id="KW-1185">Reference proteome</keyword>
<dbReference type="SUPFAM" id="SSF103473">
    <property type="entry name" value="MFS general substrate transporter"/>
    <property type="match status" value="1"/>
</dbReference>
<protein>
    <recommendedName>
        <fullName evidence="4">MFS transporter</fullName>
    </recommendedName>
</protein>
<dbReference type="InterPro" id="IPR011701">
    <property type="entry name" value="MFS"/>
</dbReference>
<dbReference type="EMBL" id="BAAARW010000008">
    <property type="protein sequence ID" value="GAA2411974.1"/>
    <property type="molecule type" value="Genomic_DNA"/>
</dbReference>
<keyword evidence="1" id="KW-1133">Transmembrane helix</keyword>
<dbReference type="Gene3D" id="1.20.1250.20">
    <property type="entry name" value="MFS general substrate transporter like domains"/>
    <property type="match status" value="1"/>
</dbReference>
<feature type="transmembrane region" description="Helical" evidence="1">
    <location>
        <begin position="154"/>
        <end position="173"/>
    </location>
</feature>
<reference evidence="3" key="1">
    <citation type="journal article" date="2019" name="Int. J. Syst. Evol. Microbiol.">
        <title>The Global Catalogue of Microorganisms (GCM) 10K type strain sequencing project: providing services to taxonomists for standard genome sequencing and annotation.</title>
        <authorList>
            <consortium name="The Broad Institute Genomics Platform"/>
            <consortium name="The Broad Institute Genome Sequencing Center for Infectious Disease"/>
            <person name="Wu L."/>
            <person name="Ma J."/>
        </authorList>
    </citation>
    <scope>NUCLEOTIDE SEQUENCE [LARGE SCALE GENOMIC DNA]</scope>
    <source>
        <strain evidence="3">JCM 3325</strain>
    </source>
</reference>
<feature type="transmembrane region" description="Helical" evidence="1">
    <location>
        <begin position="217"/>
        <end position="235"/>
    </location>
</feature>
<accession>A0ABP5VU66</accession>
<feature type="transmembrane region" description="Helical" evidence="1">
    <location>
        <begin position="101"/>
        <end position="119"/>
    </location>
</feature>
<evidence type="ECO:0000256" key="1">
    <source>
        <dbReference type="SAM" id="Phobius"/>
    </source>
</evidence>